<dbReference type="STRING" id="1218173.BALCAV_0219560"/>
<organism evidence="4 6">
    <name type="scientific">Alkalihalobacillus alcalophilus ATCC 27647 = CGMCC 1.3604</name>
    <dbReference type="NCBI Taxonomy" id="1218173"/>
    <lineage>
        <taxon>Bacteria</taxon>
        <taxon>Bacillati</taxon>
        <taxon>Bacillota</taxon>
        <taxon>Bacilli</taxon>
        <taxon>Bacillales</taxon>
        <taxon>Bacillaceae</taxon>
        <taxon>Alkalihalobacillus</taxon>
    </lineage>
</organism>
<dbReference type="eggNOG" id="COG2165">
    <property type="taxonomic scope" value="Bacteria"/>
</dbReference>
<dbReference type="EMBL" id="ALPT02000094">
    <property type="protein sequence ID" value="KGA95909.1"/>
    <property type="molecule type" value="Genomic_DNA"/>
</dbReference>
<dbReference type="AlphaFoldDB" id="A0A094WDT1"/>
<reference evidence="4 6" key="1">
    <citation type="journal article" date="2014" name="Genome Announc.">
        <title>Draft Genome Sequence of Bacillus alcalophilus AV1934, a Classic Alkaliphile Isolated from Human Feces in 1934.</title>
        <authorList>
            <person name="Attie O."/>
            <person name="Jayaprakash A."/>
            <person name="Shah H."/>
            <person name="Paulsen I.T."/>
            <person name="Morino M."/>
            <person name="Takahashi Y."/>
            <person name="Narumi I."/>
            <person name="Sachidanandam R."/>
            <person name="Satoh K."/>
            <person name="Ito M."/>
            <person name="Krulwich T.A."/>
        </authorList>
    </citation>
    <scope>NUCLEOTIDE SEQUENCE [LARGE SCALE GENOMIC DNA]</scope>
    <source>
        <strain evidence="4 6">AV1934</strain>
    </source>
</reference>
<dbReference type="InterPro" id="IPR012902">
    <property type="entry name" value="N_methyl_site"/>
</dbReference>
<comment type="subcellular location">
    <subcellularLocation>
        <location evidence="1">Cell surface</location>
    </subcellularLocation>
</comment>
<accession>A0A094WDT1</accession>
<keyword evidence="2" id="KW-0178">Competence</keyword>
<evidence type="ECO:0000256" key="2">
    <source>
        <dbReference type="ARBA" id="ARBA00023287"/>
    </source>
</evidence>
<keyword evidence="3" id="KW-0812">Transmembrane</keyword>
<evidence type="ECO:0000313" key="4">
    <source>
        <dbReference type="EMBL" id="KGA95909.1"/>
    </source>
</evidence>
<keyword evidence="3" id="KW-1133">Transmembrane helix</keyword>
<dbReference type="RefSeq" id="WP_003322154.1">
    <property type="nucleotide sequence ID" value="NZ_ALPT02000094.1"/>
</dbReference>
<comment type="caution">
    <text evidence="4">The sequence shown here is derived from an EMBL/GenBank/DDBJ whole genome shotgun (WGS) entry which is preliminary data.</text>
</comment>
<dbReference type="GO" id="GO:0030420">
    <property type="term" value="P:establishment of competence for transformation"/>
    <property type="evidence" value="ECO:0007669"/>
    <property type="project" value="UniProtKB-KW"/>
</dbReference>
<protein>
    <recommendedName>
        <fullName evidence="8">Competence protein ComG</fullName>
    </recommendedName>
</protein>
<evidence type="ECO:0000256" key="1">
    <source>
        <dbReference type="ARBA" id="ARBA00004241"/>
    </source>
</evidence>
<evidence type="ECO:0000256" key="3">
    <source>
        <dbReference type="SAM" id="Phobius"/>
    </source>
</evidence>
<keyword evidence="6" id="KW-1185">Reference proteome</keyword>
<dbReference type="Proteomes" id="UP000297014">
    <property type="component" value="Unassembled WGS sequence"/>
</dbReference>
<evidence type="ECO:0000313" key="6">
    <source>
        <dbReference type="Proteomes" id="UP000002754"/>
    </source>
</evidence>
<dbReference type="Proteomes" id="UP000002754">
    <property type="component" value="Unassembled WGS sequence"/>
</dbReference>
<evidence type="ECO:0000313" key="5">
    <source>
        <dbReference type="EMBL" id="THG90670.1"/>
    </source>
</evidence>
<keyword evidence="3" id="KW-0472">Membrane</keyword>
<feature type="transmembrane region" description="Helical" evidence="3">
    <location>
        <begin position="12"/>
        <end position="33"/>
    </location>
</feature>
<gene>
    <name evidence="5" type="ORF">AJ85_09480</name>
    <name evidence="4" type="ORF">BALCAV_0219560</name>
</gene>
<evidence type="ECO:0008006" key="8">
    <source>
        <dbReference type="Google" id="ProtNLM"/>
    </source>
</evidence>
<proteinExistence type="predicted"/>
<evidence type="ECO:0000313" key="7">
    <source>
        <dbReference type="Proteomes" id="UP000297014"/>
    </source>
</evidence>
<reference evidence="5 7" key="2">
    <citation type="submission" date="2014-01" db="EMBL/GenBank/DDBJ databases">
        <title>Draft genome sequencing of Bacillus alcalophilus CGMCC 1.3604.</title>
        <authorList>
            <person name="Yang J."/>
            <person name="Diao L."/>
            <person name="Yang S."/>
        </authorList>
    </citation>
    <scope>NUCLEOTIDE SEQUENCE [LARGE SCALE GENOMIC DNA]</scope>
    <source>
        <strain evidence="5 7">CGMCC 1.3604</strain>
    </source>
</reference>
<sequence>MSIKKCDGFTLIEVLLSFTLLNLISLMLVPVIIQLQQERLTLYEQEEALYILEEGIHHFMLEQPIPALKNQLFEQRINEEVREIEYCLQWQASNNKLYQSCLYAKR</sequence>
<name>A0A094WDT1_ALKAL</name>
<dbReference type="GO" id="GO:0009986">
    <property type="term" value="C:cell surface"/>
    <property type="evidence" value="ECO:0007669"/>
    <property type="project" value="UniProtKB-SubCell"/>
</dbReference>
<dbReference type="EMBL" id="JALP01000126">
    <property type="protein sequence ID" value="THG90670.1"/>
    <property type="molecule type" value="Genomic_DNA"/>
</dbReference>
<dbReference type="Pfam" id="PF07963">
    <property type="entry name" value="N_methyl"/>
    <property type="match status" value="1"/>
</dbReference>